<comment type="function">
    <text evidence="9">Catalyzes a mechanistically unusual reaction, the ATP-dependent insertion of CO2 between the N7 and N8 nitrogen atoms of 7,8-diaminopelargonic acid (DAPA, also called 7,8-diammoniononanoate) to form a ureido ring.</text>
</comment>
<evidence type="ECO:0000313" key="11">
    <source>
        <dbReference type="Proteomes" id="UP000322077"/>
    </source>
</evidence>
<feature type="active site" evidence="9">
    <location>
        <position position="31"/>
    </location>
</feature>
<organism evidence="10 11">
    <name type="scientific">Sphingomonas montanisoli</name>
    <dbReference type="NCBI Taxonomy" id="2606412"/>
    <lineage>
        <taxon>Bacteria</taxon>
        <taxon>Pseudomonadati</taxon>
        <taxon>Pseudomonadota</taxon>
        <taxon>Alphaproteobacteria</taxon>
        <taxon>Sphingomonadales</taxon>
        <taxon>Sphingomonadaceae</taxon>
        <taxon>Sphingomonas</taxon>
    </lineage>
</organism>
<dbReference type="SUPFAM" id="SSF52540">
    <property type="entry name" value="P-loop containing nucleoside triphosphate hydrolases"/>
    <property type="match status" value="1"/>
</dbReference>
<comment type="catalytic activity">
    <reaction evidence="9">
        <text>(7R,8S)-7,8-diammoniononanoate + CO2 + ATP = (4R,5S)-dethiobiotin + ADP + phosphate + 3 H(+)</text>
        <dbReference type="Rhea" id="RHEA:15805"/>
        <dbReference type="ChEBI" id="CHEBI:15378"/>
        <dbReference type="ChEBI" id="CHEBI:16526"/>
        <dbReference type="ChEBI" id="CHEBI:30616"/>
        <dbReference type="ChEBI" id="CHEBI:43474"/>
        <dbReference type="ChEBI" id="CHEBI:149469"/>
        <dbReference type="ChEBI" id="CHEBI:149473"/>
        <dbReference type="ChEBI" id="CHEBI:456216"/>
        <dbReference type="EC" id="6.3.3.3"/>
    </reaction>
</comment>
<keyword evidence="11" id="KW-1185">Reference proteome</keyword>
<dbReference type="InterPro" id="IPR004472">
    <property type="entry name" value="DTB_synth_BioD"/>
</dbReference>
<evidence type="ECO:0000256" key="7">
    <source>
        <dbReference type="ARBA" id="ARBA00022842"/>
    </source>
</evidence>
<accession>A0A5D9CDZ8</accession>
<feature type="binding site" evidence="9">
    <location>
        <position position="42"/>
    </location>
    <ligand>
        <name>Mg(2+)</name>
        <dbReference type="ChEBI" id="CHEBI:18420"/>
    </ligand>
</feature>
<protein>
    <recommendedName>
        <fullName evidence="9">ATP-dependent dethiobiotin synthetase BioD</fullName>
        <ecNumber evidence="9">6.3.3.3</ecNumber>
    </recommendedName>
    <alternativeName>
        <fullName evidence="9">DTB synthetase</fullName>
        <shortName evidence="9">DTBS</shortName>
    </alternativeName>
    <alternativeName>
        <fullName evidence="9">Dethiobiotin synthase</fullName>
    </alternativeName>
</protein>
<feature type="binding site" evidence="9">
    <location>
        <position position="98"/>
    </location>
    <ligand>
        <name>Mg(2+)</name>
        <dbReference type="ChEBI" id="CHEBI:18420"/>
    </ligand>
</feature>
<reference evidence="10 11" key="1">
    <citation type="submission" date="2019-08" db="EMBL/GenBank/DDBJ databases">
        <authorList>
            <person name="Wang G."/>
            <person name="Xu Z."/>
        </authorList>
    </citation>
    <scope>NUCLEOTIDE SEQUENCE [LARGE SCALE GENOMIC DNA]</scope>
    <source>
        <strain evidence="10 11">ZX</strain>
    </source>
</reference>
<keyword evidence="1 9" id="KW-0963">Cytoplasm</keyword>
<dbReference type="Gene3D" id="3.40.50.300">
    <property type="entry name" value="P-loop containing nucleotide triphosphate hydrolases"/>
    <property type="match status" value="1"/>
</dbReference>
<comment type="pathway">
    <text evidence="9">Cofactor biosynthesis; biotin biosynthesis; biotin from 7,8-diaminononanoate: step 1/2.</text>
</comment>
<evidence type="ECO:0000256" key="1">
    <source>
        <dbReference type="ARBA" id="ARBA00022490"/>
    </source>
</evidence>
<gene>
    <name evidence="9 10" type="primary">bioD</name>
    <name evidence="10" type="ORF">FYJ91_03440</name>
</gene>
<feature type="binding site" evidence="9">
    <location>
        <position position="15"/>
    </location>
    <ligand>
        <name>Mg(2+)</name>
        <dbReference type="ChEBI" id="CHEBI:18420"/>
    </ligand>
</feature>
<dbReference type="PANTHER" id="PTHR43210:SF2">
    <property type="entry name" value="ATP-DEPENDENT DETHIOBIOTIN SYNTHETASE BIOD 2"/>
    <property type="match status" value="1"/>
</dbReference>
<dbReference type="AlphaFoldDB" id="A0A5D9CDZ8"/>
<comment type="caution">
    <text evidence="9">Lacks conserved residue(s) required for the propagation of feature annotation.</text>
</comment>
<keyword evidence="7 9" id="KW-0460">Magnesium</keyword>
<keyword evidence="6 9" id="KW-0067">ATP-binding</keyword>
<comment type="catalytic activity">
    <reaction evidence="8">
        <text>(7R,8S)-8-amino-7-(carboxyamino)nonanoate + ATP = (4R,5S)-dethiobiotin + ADP + phosphate + H(+)</text>
        <dbReference type="Rhea" id="RHEA:63684"/>
        <dbReference type="ChEBI" id="CHEBI:15378"/>
        <dbReference type="ChEBI" id="CHEBI:30616"/>
        <dbReference type="ChEBI" id="CHEBI:43474"/>
        <dbReference type="ChEBI" id="CHEBI:149470"/>
        <dbReference type="ChEBI" id="CHEBI:149473"/>
        <dbReference type="ChEBI" id="CHEBI:456216"/>
    </reaction>
</comment>
<dbReference type="Proteomes" id="UP000322077">
    <property type="component" value="Unassembled WGS sequence"/>
</dbReference>
<dbReference type="GO" id="GO:0009102">
    <property type="term" value="P:biotin biosynthetic process"/>
    <property type="evidence" value="ECO:0007669"/>
    <property type="project" value="UniProtKB-UniRule"/>
</dbReference>
<feature type="binding site" evidence="9">
    <location>
        <begin position="182"/>
        <end position="184"/>
    </location>
    <ligand>
        <name>ATP</name>
        <dbReference type="ChEBI" id="CHEBI:30616"/>
    </ligand>
</feature>
<proteinExistence type="inferred from homology"/>
<evidence type="ECO:0000256" key="8">
    <source>
        <dbReference type="ARBA" id="ARBA00047386"/>
    </source>
</evidence>
<dbReference type="EMBL" id="VTOU01000001">
    <property type="protein sequence ID" value="TZG29200.1"/>
    <property type="molecule type" value="Genomic_DNA"/>
</dbReference>
<dbReference type="GO" id="GO:0000287">
    <property type="term" value="F:magnesium ion binding"/>
    <property type="evidence" value="ECO:0007669"/>
    <property type="project" value="UniProtKB-UniRule"/>
</dbReference>
<dbReference type="UniPathway" id="UPA00078">
    <property type="reaction ID" value="UER00161"/>
</dbReference>
<comment type="caution">
    <text evidence="10">The sequence shown here is derived from an EMBL/GenBank/DDBJ whole genome shotgun (WGS) entry which is preliminary data.</text>
</comment>
<feature type="binding site" evidence="9">
    <location>
        <position position="42"/>
    </location>
    <ligand>
        <name>ATP</name>
        <dbReference type="ChEBI" id="CHEBI:30616"/>
    </ligand>
</feature>
<evidence type="ECO:0000313" key="10">
    <source>
        <dbReference type="EMBL" id="TZG29200.1"/>
    </source>
</evidence>
<dbReference type="PIRSF" id="PIRSF006755">
    <property type="entry name" value="DTB_synth"/>
    <property type="match status" value="1"/>
</dbReference>
<dbReference type="RefSeq" id="WP_149520859.1">
    <property type="nucleotide sequence ID" value="NZ_VTOU01000001.1"/>
</dbReference>
<evidence type="ECO:0000256" key="6">
    <source>
        <dbReference type="ARBA" id="ARBA00022840"/>
    </source>
</evidence>
<evidence type="ECO:0000256" key="2">
    <source>
        <dbReference type="ARBA" id="ARBA00022598"/>
    </source>
</evidence>
<dbReference type="PANTHER" id="PTHR43210">
    <property type="entry name" value="DETHIOBIOTIN SYNTHETASE"/>
    <property type="match status" value="1"/>
</dbReference>
<dbReference type="HAMAP" id="MF_00336">
    <property type="entry name" value="BioD"/>
    <property type="match status" value="1"/>
</dbReference>
<keyword evidence="4 9" id="KW-0547">Nucleotide-binding</keyword>
<keyword evidence="3 9" id="KW-0479">Metal-binding</keyword>
<name>A0A5D9CDZ8_9SPHN</name>
<sequence>MTLVVTATDTDVGKTVFSAALTAAIDGCYWKPVQAGLDDGTDSERVARLSGLPADRILPEAYRLKTPASPHFAAAIDNVLIEPEALTPPACDRRLVIEGAGGALVPLTGGILYADIFARWRYDTIIVARTSLGTINHSLLTIEALRNRDVPILGIAFVGDANEDSEATIAAIGRVKRLGRLPHLPTLDPASLRTAFAENFRIEDFG</sequence>
<dbReference type="GO" id="GO:0004141">
    <property type="term" value="F:dethiobiotin synthase activity"/>
    <property type="evidence" value="ECO:0007669"/>
    <property type="project" value="UniProtKB-UniRule"/>
</dbReference>
<comment type="subcellular location">
    <subcellularLocation>
        <location evidence="9">Cytoplasm</location>
    </subcellularLocation>
</comment>
<evidence type="ECO:0000256" key="4">
    <source>
        <dbReference type="ARBA" id="ARBA00022741"/>
    </source>
</evidence>
<keyword evidence="5 9" id="KW-0093">Biotin biosynthesis</keyword>
<dbReference type="Pfam" id="PF13500">
    <property type="entry name" value="AAA_26"/>
    <property type="match status" value="1"/>
</dbReference>
<evidence type="ECO:0000256" key="3">
    <source>
        <dbReference type="ARBA" id="ARBA00022723"/>
    </source>
</evidence>
<dbReference type="GO" id="GO:0005524">
    <property type="term" value="F:ATP binding"/>
    <property type="evidence" value="ECO:0007669"/>
    <property type="project" value="UniProtKB-UniRule"/>
</dbReference>
<dbReference type="NCBIfam" id="TIGR00347">
    <property type="entry name" value="bioD"/>
    <property type="match status" value="1"/>
</dbReference>
<comment type="subunit">
    <text evidence="9">Homodimer.</text>
</comment>
<dbReference type="EC" id="6.3.3.3" evidence="9"/>
<evidence type="ECO:0000256" key="5">
    <source>
        <dbReference type="ARBA" id="ARBA00022756"/>
    </source>
</evidence>
<dbReference type="CDD" id="cd03109">
    <property type="entry name" value="DTBS"/>
    <property type="match status" value="1"/>
</dbReference>
<comment type="cofactor">
    <cofactor evidence="9">
        <name>Mg(2+)</name>
        <dbReference type="ChEBI" id="CHEBI:18420"/>
    </cofactor>
</comment>
<feature type="binding site" evidence="9">
    <location>
        <begin position="98"/>
        <end position="101"/>
    </location>
    <ligand>
        <name>ATP</name>
        <dbReference type="ChEBI" id="CHEBI:30616"/>
    </ligand>
</feature>
<keyword evidence="2 9" id="KW-0436">Ligase</keyword>
<comment type="similarity">
    <text evidence="9">Belongs to the dethiobiotin synthetase family.</text>
</comment>
<evidence type="ECO:0000256" key="9">
    <source>
        <dbReference type="HAMAP-Rule" id="MF_00336"/>
    </source>
</evidence>
<feature type="binding site" evidence="9">
    <location>
        <begin position="11"/>
        <end position="16"/>
    </location>
    <ligand>
        <name>ATP</name>
        <dbReference type="ChEBI" id="CHEBI:30616"/>
    </ligand>
</feature>
<dbReference type="InterPro" id="IPR027417">
    <property type="entry name" value="P-loop_NTPase"/>
</dbReference>
<dbReference type="GO" id="GO:0005829">
    <property type="term" value="C:cytosol"/>
    <property type="evidence" value="ECO:0007669"/>
    <property type="project" value="TreeGrafter"/>
</dbReference>